<reference evidence="1 2" key="1">
    <citation type="submission" date="2024-04" db="EMBL/GenBank/DDBJ databases">
        <title>WGS of bacteria from Torrens River.</title>
        <authorList>
            <person name="Wyrsch E.R."/>
            <person name="Drigo B."/>
        </authorList>
    </citation>
    <scope>NUCLEOTIDE SEQUENCE [LARGE SCALE GENOMIC DNA]</scope>
    <source>
        <strain evidence="1 2">TWI391</strain>
    </source>
</reference>
<comment type="caution">
    <text evidence="1">The sequence shown here is derived from an EMBL/GenBank/DDBJ whole genome shotgun (WGS) entry which is preliminary data.</text>
</comment>
<proteinExistence type="predicted"/>
<organism evidence="1 2">
    <name type="scientific">Sphingobacterium kitahiroshimense</name>
    <dbReference type="NCBI Taxonomy" id="470446"/>
    <lineage>
        <taxon>Bacteria</taxon>
        <taxon>Pseudomonadati</taxon>
        <taxon>Bacteroidota</taxon>
        <taxon>Sphingobacteriia</taxon>
        <taxon>Sphingobacteriales</taxon>
        <taxon>Sphingobacteriaceae</taxon>
        <taxon>Sphingobacterium</taxon>
    </lineage>
</organism>
<sequence length="50" mass="5872">MKKRESMLHGKWAMRRSRHFTDPDSPAQFIIQPYFDHVALPDQNKAGPSF</sequence>
<gene>
    <name evidence="1" type="ORF">ABE541_16760</name>
</gene>
<name>A0ABV0BVT5_9SPHI</name>
<keyword evidence="2" id="KW-1185">Reference proteome</keyword>
<dbReference type="RefSeq" id="WP_346581778.1">
    <property type="nucleotide sequence ID" value="NZ_JBDJLH010000011.1"/>
</dbReference>
<dbReference type="EMBL" id="JBDJNQ010000008">
    <property type="protein sequence ID" value="MEN5378915.1"/>
    <property type="molecule type" value="Genomic_DNA"/>
</dbReference>
<accession>A0ABV0BVT5</accession>
<evidence type="ECO:0000313" key="1">
    <source>
        <dbReference type="EMBL" id="MEN5378915.1"/>
    </source>
</evidence>
<dbReference type="Proteomes" id="UP001409291">
    <property type="component" value="Unassembled WGS sequence"/>
</dbReference>
<evidence type="ECO:0000313" key="2">
    <source>
        <dbReference type="Proteomes" id="UP001409291"/>
    </source>
</evidence>
<protein>
    <submittedName>
        <fullName evidence="1">Uncharacterized protein</fullName>
    </submittedName>
</protein>